<name>E8NBE9_MICTS</name>
<keyword evidence="1" id="KW-1133">Transmembrane helix</keyword>
<accession>E8NBE9</accession>
<feature type="transmembrane region" description="Helical" evidence="1">
    <location>
        <begin position="22"/>
        <end position="40"/>
    </location>
</feature>
<proteinExistence type="predicted"/>
<dbReference type="HOGENOM" id="CLU_1110448_0_0_11"/>
<dbReference type="Proteomes" id="UP000008975">
    <property type="component" value="Chromosome"/>
</dbReference>
<evidence type="ECO:0000313" key="3">
    <source>
        <dbReference type="Proteomes" id="UP000008975"/>
    </source>
</evidence>
<keyword evidence="1" id="KW-0472">Membrane</keyword>
<reference key="2">
    <citation type="submission" date="2011-02" db="EMBL/GenBank/DDBJ databases">
        <title>Genome sequence of Microbacterium testaceum StLB037.</title>
        <authorList>
            <person name="Morohoshi T."/>
            <person name="Wang W.Z."/>
            <person name="Someya N."/>
            <person name="Ikeda T."/>
        </authorList>
    </citation>
    <scope>NUCLEOTIDE SEQUENCE</scope>
    <source>
        <strain>StLB037</strain>
    </source>
</reference>
<sequence>MNMTDRDAPDHARPRRSPLPKWLLWPITFGLAVAGAIGFYNDAVSAKLVWLYWAVVILVGAFYAIALVVYVIRFVRWGWRRWRDLAAKAKAHDALAVDLERWEKAAGAATARAEDAEKRLKTWHGDTLTEGRRRVLAEARAMSRAATFREIEVAVANGVLVIGAKWQSERPAVDSRYVLRSTTLNQVKAVLECIEIRENHVVVFQVASVVTDSYRADLLRRAGTTGSTLADVEITARADSLEKEAIWPES</sequence>
<dbReference type="EMBL" id="AP012052">
    <property type="protein sequence ID" value="BAJ76006.1"/>
    <property type="molecule type" value="Genomic_DNA"/>
</dbReference>
<evidence type="ECO:0000256" key="1">
    <source>
        <dbReference type="SAM" id="Phobius"/>
    </source>
</evidence>
<organism evidence="2 3">
    <name type="scientific">Microbacterium testaceum (strain StLB037)</name>
    <dbReference type="NCBI Taxonomy" id="979556"/>
    <lineage>
        <taxon>Bacteria</taxon>
        <taxon>Bacillati</taxon>
        <taxon>Actinomycetota</taxon>
        <taxon>Actinomycetes</taxon>
        <taxon>Micrococcales</taxon>
        <taxon>Microbacteriaceae</taxon>
        <taxon>Microbacterium</taxon>
    </lineage>
</organism>
<keyword evidence="1" id="KW-0812">Transmembrane</keyword>
<feature type="transmembrane region" description="Helical" evidence="1">
    <location>
        <begin position="52"/>
        <end position="75"/>
    </location>
</feature>
<dbReference type="KEGG" id="mts:MTES_3042"/>
<reference evidence="2 3" key="1">
    <citation type="journal article" date="2011" name="J. Bacteriol.">
        <title>Genome sequence of Microbacterium testaceum StLB037, an N-acylhomoserine lactone-degrading bacterium isolated from potato leaves.</title>
        <authorList>
            <person name="Morohoshi T."/>
            <person name="Wang W.-Z."/>
            <person name="Someya N."/>
            <person name="Ikeda T."/>
        </authorList>
    </citation>
    <scope>NUCLEOTIDE SEQUENCE [LARGE SCALE GENOMIC DNA]</scope>
    <source>
        <strain evidence="2 3">StLB037</strain>
    </source>
</reference>
<evidence type="ECO:0000313" key="2">
    <source>
        <dbReference type="EMBL" id="BAJ76006.1"/>
    </source>
</evidence>
<protein>
    <submittedName>
        <fullName evidence="2">Glycosyltransferase, probably</fullName>
    </submittedName>
</protein>
<gene>
    <name evidence="2" type="ordered locus">MTES_3042</name>
</gene>
<dbReference type="AlphaFoldDB" id="E8NBE9"/>